<organism evidence="2 4">
    <name type="scientific">Mycobacterium celatum</name>
    <dbReference type="NCBI Taxonomy" id="28045"/>
    <lineage>
        <taxon>Bacteria</taxon>
        <taxon>Bacillati</taxon>
        <taxon>Actinomycetota</taxon>
        <taxon>Actinomycetes</taxon>
        <taxon>Mycobacteriales</taxon>
        <taxon>Mycobacteriaceae</taxon>
        <taxon>Mycobacterium</taxon>
    </lineage>
</organism>
<evidence type="ECO:0000313" key="3">
    <source>
        <dbReference type="EMBL" id="PIB77372.1"/>
    </source>
</evidence>
<name>A0A1X1RTA5_MYCCE</name>
<sequence length="253" mass="27632">MAGGYVYDQSFAEERTRLAGIETLWDPGSQALLDDLGITDGWRCLEVGAGGGSLVQWMVSRGAAVTAIDIDTRFIEPLAGAAVDVRRMDIRTDELPQYEFDLVHARLVLEHLAERREIIDRLAASLRPAGWLVIEDYDWTAFGFEDADPGLERVTEAVMAFMQQAGFDPRYGRRVVADMAAAGLADVRGEGRARVIDSDSPGFDFFRLSFESVRDAVVDAGLLSVADADAAAARFGEHTRLLTPMMVAGIGCR</sequence>
<dbReference type="Proteomes" id="UP000230971">
    <property type="component" value="Unassembled WGS sequence"/>
</dbReference>
<protein>
    <submittedName>
        <fullName evidence="2">SAM-dependent methyltransferase</fullName>
    </submittedName>
</protein>
<evidence type="ECO:0000313" key="5">
    <source>
        <dbReference type="Proteomes" id="UP000230971"/>
    </source>
</evidence>
<evidence type="ECO:0000256" key="1">
    <source>
        <dbReference type="ARBA" id="ARBA00022679"/>
    </source>
</evidence>
<dbReference type="PANTHER" id="PTHR43861">
    <property type="entry name" value="TRANS-ACONITATE 2-METHYLTRANSFERASE-RELATED"/>
    <property type="match status" value="1"/>
</dbReference>
<evidence type="ECO:0000313" key="4">
    <source>
        <dbReference type="Proteomes" id="UP000193907"/>
    </source>
</evidence>
<reference evidence="2 4" key="1">
    <citation type="submission" date="2016-01" db="EMBL/GenBank/DDBJ databases">
        <title>The new phylogeny of the genus Mycobacterium.</title>
        <authorList>
            <person name="Tarcisio F."/>
            <person name="Conor M."/>
            <person name="Antonella G."/>
            <person name="Elisabetta G."/>
            <person name="Giulia F.S."/>
            <person name="Sara T."/>
            <person name="Anna F."/>
            <person name="Clotilde B."/>
            <person name="Roberto B."/>
            <person name="Veronica D.S."/>
            <person name="Fabio R."/>
            <person name="Monica P."/>
            <person name="Olivier J."/>
            <person name="Enrico T."/>
            <person name="Nicola S."/>
        </authorList>
    </citation>
    <scope>NUCLEOTIDE SEQUENCE [LARGE SCALE GENOMIC DNA]</scope>
    <source>
        <strain evidence="2 4">DSM 44243</strain>
    </source>
</reference>
<dbReference type="OrthoDB" id="3469983at2"/>
<dbReference type="PANTHER" id="PTHR43861:SF3">
    <property type="entry name" value="PUTATIVE (AFU_ORTHOLOGUE AFUA_2G14390)-RELATED"/>
    <property type="match status" value="1"/>
</dbReference>
<dbReference type="Proteomes" id="UP000193907">
    <property type="component" value="Unassembled WGS sequence"/>
</dbReference>
<dbReference type="GO" id="GO:0032259">
    <property type="term" value="P:methylation"/>
    <property type="evidence" value="ECO:0007669"/>
    <property type="project" value="UniProtKB-KW"/>
</dbReference>
<keyword evidence="4" id="KW-1185">Reference proteome</keyword>
<reference evidence="3 5" key="2">
    <citation type="journal article" date="2017" name="Infect. Genet. Evol.">
        <title>The new phylogeny of the genus Mycobacterium: The old and the news.</title>
        <authorList>
            <person name="Tortoli E."/>
            <person name="Fedrizzi T."/>
            <person name="Meehan C.J."/>
            <person name="Trovato A."/>
            <person name="Grottola A."/>
            <person name="Giacobazzi E."/>
            <person name="Serpini G.F."/>
            <person name="Tagliazucchi S."/>
            <person name="Fabio A."/>
            <person name="Bettua C."/>
            <person name="Bertorelli R."/>
            <person name="Frascaro F."/>
            <person name="De Sanctis V."/>
            <person name="Pecorari M."/>
            <person name="Jousson O."/>
            <person name="Segata N."/>
            <person name="Cirillo D.M."/>
        </authorList>
    </citation>
    <scope>NUCLEOTIDE SEQUENCE [LARGE SCALE GENOMIC DNA]</scope>
    <source>
        <strain evidence="3 5">NCTC 12882</strain>
    </source>
</reference>
<keyword evidence="2" id="KW-0489">Methyltransferase</keyword>
<dbReference type="Pfam" id="PF13489">
    <property type="entry name" value="Methyltransf_23"/>
    <property type="match status" value="1"/>
</dbReference>
<dbReference type="GO" id="GO:0008168">
    <property type="term" value="F:methyltransferase activity"/>
    <property type="evidence" value="ECO:0007669"/>
    <property type="project" value="UniProtKB-KW"/>
</dbReference>
<dbReference type="SUPFAM" id="SSF53335">
    <property type="entry name" value="S-adenosyl-L-methionine-dependent methyltransferases"/>
    <property type="match status" value="1"/>
</dbReference>
<dbReference type="Gene3D" id="3.40.50.150">
    <property type="entry name" value="Vaccinia Virus protein VP39"/>
    <property type="match status" value="1"/>
</dbReference>
<dbReference type="RefSeq" id="WP_062539943.1">
    <property type="nucleotide sequence ID" value="NZ_BBUN01000152.1"/>
</dbReference>
<proteinExistence type="predicted"/>
<dbReference type="STRING" id="28045.AWB95_07995"/>
<dbReference type="AlphaFoldDB" id="A0A1X1RTA5"/>
<dbReference type="EMBL" id="PDKV01000024">
    <property type="protein sequence ID" value="PIB77372.1"/>
    <property type="molecule type" value="Genomic_DNA"/>
</dbReference>
<evidence type="ECO:0000313" key="2">
    <source>
        <dbReference type="EMBL" id="ORV15404.1"/>
    </source>
</evidence>
<keyword evidence="1 2" id="KW-0808">Transferase</keyword>
<dbReference type="InterPro" id="IPR029063">
    <property type="entry name" value="SAM-dependent_MTases_sf"/>
</dbReference>
<accession>A0A1X1RTA5</accession>
<comment type="caution">
    <text evidence="2">The sequence shown here is derived from an EMBL/GenBank/DDBJ whole genome shotgun (WGS) entry which is preliminary data.</text>
</comment>
<dbReference type="CDD" id="cd02440">
    <property type="entry name" value="AdoMet_MTases"/>
    <property type="match status" value="1"/>
</dbReference>
<dbReference type="EMBL" id="LQOM01000022">
    <property type="protein sequence ID" value="ORV15404.1"/>
    <property type="molecule type" value="Genomic_DNA"/>
</dbReference>
<gene>
    <name evidence="2" type="ORF">AWB95_07995</name>
    <name evidence="3" type="ORF">CQY23_17530</name>
</gene>